<evidence type="ECO:0000259" key="3">
    <source>
        <dbReference type="Pfam" id="PF07695"/>
    </source>
</evidence>
<organism evidence="4 5">
    <name type="scientific">Flagellimonas hadalis</name>
    <dbReference type="NCBI Taxonomy" id="2597517"/>
    <lineage>
        <taxon>Bacteria</taxon>
        <taxon>Pseudomonadati</taxon>
        <taxon>Bacteroidota</taxon>
        <taxon>Flavobacteriia</taxon>
        <taxon>Flavobacteriales</taxon>
        <taxon>Flavobacteriaceae</taxon>
        <taxon>Flagellimonas</taxon>
    </lineage>
</organism>
<feature type="transmembrane region" description="Helical" evidence="1">
    <location>
        <begin position="254"/>
        <end position="272"/>
    </location>
</feature>
<gene>
    <name evidence="4" type="ORF">FOT42_005130</name>
</gene>
<dbReference type="InterPro" id="IPR010559">
    <property type="entry name" value="Sig_transdc_His_kin_internal"/>
</dbReference>
<accession>A0A5N5J595</accession>
<dbReference type="InterPro" id="IPR036890">
    <property type="entry name" value="HATPase_C_sf"/>
</dbReference>
<dbReference type="GO" id="GO:0016020">
    <property type="term" value="C:membrane"/>
    <property type="evidence" value="ECO:0007669"/>
    <property type="project" value="InterPro"/>
</dbReference>
<feature type="domain" description="7TM-DISM receptor extracellular" evidence="3">
    <location>
        <begin position="228"/>
        <end position="421"/>
    </location>
</feature>
<keyword evidence="1" id="KW-0812">Transmembrane</keyword>
<name>A0A5N5J595_9FLAO</name>
<evidence type="ECO:0000313" key="5">
    <source>
        <dbReference type="Proteomes" id="UP000319204"/>
    </source>
</evidence>
<dbReference type="Pfam" id="PF06580">
    <property type="entry name" value="His_kinase"/>
    <property type="match status" value="1"/>
</dbReference>
<feature type="transmembrane region" description="Helical" evidence="1">
    <location>
        <begin position="40"/>
        <end position="59"/>
    </location>
</feature>
<reference evidence="4" key="1">
    <citation type="submission" date="2019-10" db="EMBL/GenBank/DDBJ databases">
        <title>Muricauda hadale sp. nov., a piezophilic bacterium isolated from hadopelagic water of the Mariana Trench.</title>
        <authorList>
            <person name="Wei Y."/>
        </authorList>
    </citation>
    <scope>NUCLEOTIDE SEQUENCE [LARGE SCALE GENOMIC DNA]</scope>
    <source>
        <strain evidence="4">MT-229</strain>
    </source>
</reference>
<dbReference type="EMBL" id="VNIK02000002">
    <property type="protein sequence ID" value="KAB5490816.1"/>
    <property type="molecule type" value="Genomic_DNA"/>
</dbReference>
<feature type="transmembrane region" description="Helical" evidence="1">
    <location>
        <begin position="377"/>
        <end position="395"/>
    </location>
</feature>
<comment type="caution">
    <text evidence="4">The sequence shown here is derived from an EMBL/GenBank/DDBJ whole genome shotgun (WGS) entry which is preliminary data.</text>
</comment>
<dbReference type="Pfam" id="PF07695">
    <property type="entry name" value="7TMR-DISM_7TM"/>
    <property type="match status" value="1"/>
</dbReference>
<evidence type="ECO:0000313" key="4">
    <source>
        <dbReference type="EMBL" id="KAB5490816.1"/>
    </source>
</evidence>
<feature type="transmembrane region" description="Helical" evidence="1">
    <location>
        <begin position="318"/>
        <end position="340"/>
    </location>
</feature>
<keyword evidence="5" id="KW-1185">Reference proteome</keyword>
<feature type="domain" description="Signal transduction histidine kinase internal region" evidence="2">
    <location>
        <begin position="440"/>
        <end position="518"/>
    </location>
</feature>
<feature type="transmembrane region" description="Helical" evidence="1">
    <location>
        <begin position="352"/>
        <end position="370"/>
    </location>
</feature>
<keyword evidence="1" id="KW-1133">Transmembrane helix</keyword>
<dbReference type="OrthoDB" id="6190788at2"/>
<dbReference type="PANTHER" id="PTHR34220">
    <property type="entry name" value="SENSOR HISTIDINE KINASE YPDA"/>
    <property type="match status" value="1"/>
</dbReference>
<proteinExistence type="predicted"/>
<dbReference type="AlphaFoldDB" id="A0A5N5J595"/>
<feature type="transmembrane region" description="Helical" evidence="1">
    <location>
        <begin position="229"/>
        <end position="247"/>
    </location>
</feature>
<protein>
    <recommendedName>
        <fullName evidence="6">Signal transduction histidine kinase internal region domain-containing protein</fullName>
    </recommendedName>
</protein>
<dbReference type="GO" id="GO:0000155">
    <property type="term" value="F:phosphorelay sensor kinase activity"/>
    <property type="evidence" value="ECO:0007669"/>
    <property type="project" value="InterPro"/>
</dbReference>
<dbReference type="SUPFAM" id="SSF55874">
    <property type="entry name" value="ATPase domain of HSP90 chaperone/DNA topoisomerase II/histidine kinase"/>
    <property type="match status" value="1"/>
</dbReference>
<dbReference type="InterPro" id="IPR011623">
    <property type="entry name" value="7TMR_DISM_rcpt_extracell_dom1"/>
</dbReference>
<dbReference type="PANTHER" id="PTHR34220:SF7">
    <property type="entry name" value="SENSOR HISTIDINE KINASE YPDA"/>
    <property type="match status" value="1"/>
</dbReference>
<dbReference type="InterPro" id="IPR050640">
    <property type="entry name" value="Bact_2-comp_sensor_kinase"/>
</dbReference>
<sequence>MVNSAIISLLKNKHCSPCTGRLAVKYIPQRLARKEKRKKPIAVLTCCLIFFMGTTPLLSQNMEMDRKTKKIPHSILKVNNHDLEIDGILNGDHQFSTDESWRFNDVNATYWVKLDFTHELDTLGTENSWRLRTLNFSMAILYYQKDGHIEHKPFGHFNKMEKNKSLVHLQGVSFKKEYLFEQKYLFIKVQVIEPYGRAPRFEYLSERANRFYTDYYTTHDLDRVIMEHVYLGACLIFFITFFIIFYYTKKAEFLFYALYIFFSAFFLVRLFFHGYQTYISSMFGYCSVVISQILINFFYVLFAMYYLNTKKKYPRLHVAMQIIVVALILLILLLSYSYFSGEYTISNVTLDLQRLLMTLFGILSMGYLLLKAKNKLAIFIVTGSFIYMAGALLYMFTLSKYYMIIGSTLEIIIFSLGLAYKIKQEYESKLVLQQEVSMKETNALRAQMNPHFIFNSLNSIQHLILQDDMVSALKYLSKFGKIARNVLESSHEVLVTLTEEIELLRSYLELESLRFDNSFEYTIHLDKELDTDQVEIPLMLIQPLVENAIIHGLSSKKEGNRTLSLRFEKKDDLCVIKIEDNGIGRQASKAAKTLRKSRGMQITEKRLNMRHSQNGKKNTMEIIDKYDSGNHPSGTKIIIKIVYNP</sequence>
<evidence type="ECO:0008006" key="6">
    <source>
        <dbReference type="Google" id="ProtNLM"/>
    </source>
</evidence>
<dbReference type="Gene3D" id="3.30.565.10">
    <property type="entry name" value="Histidine kinase-like ATPase, C-terminal domain"/>
    <property type="match status" value="1"/>
</dbReference>
<feature type="transmembrane region" description="Helical" evidence="1">
    <location>
        <begin position="278"/>
        <end position="306"/>
    </location>
</feature>
<evidence type="ECO:0000256" key="1">
    <source>
        <dbReference type="SAM" id="Phobius"/>
    </source>
</evidence>
<evidence type="ECO:0000259" key="2">
    <source>
        <dbReference type="Pfam" id="PF06580"/>
    </source>
</evidence>
<feature type="transmembrane region" description="Helical" evidence="1">
    <location>
        <begin position="401"/>
        <end position="420"/>
    </location>
</feature>
<dbReference type="Proteomes" id="UP000319204">
    <property type="component" value="Unassembled WGS sequence"/>
</dbReference>
<keyword evidence="1" id="KW-0472">Membrane</keyword>